<dbReference type="Proteomes" id="UP001497480">
    <property type="component" value="Unassembled WGS sequence"/>
</dbReference>
<accession>A0AAV1WYR5</accession>
<evidence type="ECO:0000313" key="2">
    <source>
        <dbReference type="EMBL" id="CAL0314448.1"/>
    </source>
</evidence>
<name>A0AAV1WYR5_LUPLU</name>
<evidence type="ECO:0000313" key="3">
    <source>
        <dbReference type="Proteomes" id="UP001497480"/>
    </source>
</evidence>
<organism evidence="2 3">
    <name type="scientific">Lupinus luteus</name>
    <name type="common">European yellow lupine</name>
    <dbReference type="NCBI Taxonomy" id="3873"/>
    <lineage>
        <taxon>Eukaryota</taxon>
        <taxon>Viridiplantae</taxon>
        <taxon>Streptophyta</taxon>
        <taxon>Embryophyta</taxon>
        <taxon>Tracheophyta</taxon>
        <taxon>Spermatophyta</taxon>
        <taxon>Magnoliopsida</taxon>
        <taxon>eudicotyledons</taxon>
        <taxon>Gunneridae</taxon>
        <taxon>Pentapetalae</taxon>
        <taxon>rosids</taxon>
        <taxon>fabids</taxon>
        <taxon>Fabales</taxon>
        <taxon>Fabaceae</taxon>
        <taxon>Papilionoideae</taxon>
        <taxon>50 kb inversion clade</taxon>
        <taxon>genistoids sensu lato</taxon>
        <taxon>core genistoids</taxon>
        <taxon>Genisteae</taxon>
        <taxon>Lupinus</taxon>
    </lineage>
</organism>
<proteinExistence type="predicted"/>
<reference evidence="2 3" key="1">
    <citation type="submission" date="2024-03" db="EMBL/GenBank/DDBJ databases">
        <authorList>
            <person name="Martinez-Hernandez J."/>
        </authorList>
    </citation>
    <scope>NUCLEOTIDE SEQUENCE [LARGE SCALE GENOMIC DNA]</scope>
</reference>
<sequence>MVSNKPLTEEKLPDNPAPRVRSCRRNKSENGSFVSKLRDHFHEFIHASMDEHKTCLRDTIQKLFNSSSKIFGKKDD</sequence>
<dbReference type="EMBL" id="CAXHTB010000010">
    <property type="protein sequence ID" value="CAL0314448.1"/>
    <property type="molecule type" value="Genomic_DNA"/>
</dbReference>
<keyword evidence="3" id="KW-1185">Reference proteome</keyword>
<gene>
    <name evidence="2" type="ORF">LLUT_LOCUS15508</name>
</gene>
<dbReference type="PANTHER" id="PTHR33622">
    <property type="entry name" value="OS03G0724500 PROTEIN"/>
    <property type="match status" value="1"/>
</dbReference>
<comment type="caution">
    <text evidence="2">The sequence shown here is derived from an EMBL/GenBank/DDBJ whole genome shotgun (WGS) entry which is preliminary data.</text>
</comment>
<protein>
    <submittedName>
        <fullName evidence="2">Uncharacterized protein</fullName>
    </submittedName>
</protein>
<evidence type="ECO:0000256" key="1">
    <source>
        <dbReference type="SAM" id="MobiDB-lite"/>
    </source>
</evidence>
<dbReference type="PANTHER" id="PTHR33622:SF15">
    <property type="match status" value="1"/>
</dbReference>
<feature type="region of interest" description="Disordered" evidence="1">
    <location>
        <begin position="1"/>
        <end position="31"/>
    </location>
</feature>
<dbReference type="AlphaFoldDB" id="A0AAV1WYR5"/>